<feature type="signal peptide" evidence="1">
    <location>
        <begin position="1"/>
        <end position="18"/>
    </location>
</feature>
<feature type="chain" id="PRO_5040408974" evidence="1">
    <location>
        <begin position="19"/>
        <end position="358"/>
    </location>
</feature>
<reference evidence="2 3" key="1">
    <citation type="journal article" date="2020" name="Genome Biol. Evol.">
        <title>Comparative genomics of strictly vertically transmitted, feminizing microsporidia endosymbionts of amphipod crustaceans.</title>
        <authorList>
            <person name="Cormier A."/>
            <person name="Chebbi M.A."/>
            <person name="Giraud I."/>
            <person name="Wattier R."/>
            <person name="Teixeira M."/>
            <person name="Gilbert C."/>
            <person name="Rigaud T."/>
            <person name="Cordaux R."/>
        </authorList>
    </citation>
    <scope>NUCLEOTIDE SEQUENCE [LARGE SCALE GENOMIC DNA]</scope>
    <source>
        <strain evidence="2 3">Ou3-Ou53</strain>
    </source>
</reference>
<dbReference type="Proteomes" id="UP000740883">
    <property type="component" value="Unassembled WGS sequence"/>
</dbReference>
<comment type="caution">
    <text evidence="2">The sequence shown here is derived from an EMBL/GenBank/DDBJ whole genome shotgun (WGS) entry which is preliminary data.</text>
</comment>
<sequence>MRLNILLICPILIRLCSVTRVFKKVNDYLVEIQDFKNLILENDWRGKLDGIEMELPSKHIETNHVKIEILTDEDVIYIKWHSVLFKYISKSALFGDNIVILNFYIQSGVLRVPFEVFVTDSPHTLKLVSNTDSAKRKFCISAIINLIQNHKLLERADKRDRSGKHLMDKEFVQSRIFNLPLFERSRKDLDEVLKYLTAIPNHENLSDKELYNHVNLFIFKVIRKIKEFNVKFFKNSGDDEDKIMLDLLDIVINLDHIFTGNIWYKTVNFEIKESLTFKGYKTEKLRCYEELNPMLKGGFRKEVIDMNDVKVDPTDKIFTIGGYIYIDAEWMENSQVKTVVFYYRDEYERNVSLVYNVF</sequence>
<accession>A0A9P6H162</accession>
<proteinExistence type="predicted"/>
<keyword evidence="3" id="KW-1185">Reference proteome</keyword>
<keyword evidence="1" id="KW-0732">Signal</keyword>
<evidence type="ECO:0000256" key="1">
    <source>
        <dbReference type="SAM" id="SignalP"/>
    </source>
</evidence>
<organism evidence="2 3">
    <name type="scientific">Nosema granulosis</name>
    <dbReference type="NCBI Taxonomy" id="83296"/>
    <lineage>
        <taxon>Eukaryota</taxon>
        <taxon>Fungi</taxon>
        <taxon>Fungi incertae sedis</taxon>
        <taxon>Microsporidia</taxon>
        <taxon>Nosematidae</taxon>
        <taxon>Nosema</taxon>
    </lineage>
</organism>
<evidence type="ECO:0000313" key="3">
    <source>
        <dbReference type="Proteomes" id="UP000740883"/>
    </source>
</evidence>
<gene>
    <name evidence="2" type="ORF">NGRA_0033</name>
</gene>
<name>A0A9P6H162_9MICR</name>
<dbReference type="EMBL" id="SBJO01000001">
    <property type="protein sequence ID" value="KAF9765047.1"/>
    <property type="molecule type" value="Genomic_DNA"/>
</dbReference>
<dbReference type="AlphaFoldDB" id="A0A9P6H162"/>
<protein>
    <submittedName>
        <fullName evidence="2">Uncharacterized protein</fullName>
    </submittedName>
</protein>
<evidence type="ECO:0000313" key="2">
    <source>
        <dbReference type="EMBL" id="KAF9765047.1"/>
    </source>
</evidence>